<dbReference type="SUPFAM" id="SSF56801">
    <property type="entry name" value="Acetyl-CoA synthetase-like"/>
    <property type="match status" value="1"/>
</dbReference>
<comment type="caution">
    <text evidence="1">The sequence shown here is derived from an EMBL/GenBank/DDBJ whole genome shotgun (WGS) entry which is preliminary data.</text>
</comment>
<evidence type="ECO:0000313" key="1">
    <source>
        <dbReference type="EMBL" id="EUA33358.1"/>
    </source>
</evidence>
<sequence length="42" mass="4560">MASGQLAYLGRGDDQVKVRGYRIEVAEVVSALSASRVWPAPR</sequence>
<reference evidence="1" key="1">
    <citation type="submission" date="2014-01" db="EMBL/GenBank/DDBJ databases">
        <authorList>
            <person name="Brown-Elliot B."/>
            <person name="Wallace R."/>
            <person name="Lenaerts A."/>
            <person name="Ordway D."/>
            <person name="DeGroote M.A."/>
            <person name="Parker T."/>
            <person name="Sizemore C."/>
            <person name="Tallon L.J."/>
            <person name="Sadzewicz L.K."/>
            <person name="Sengamalay N."/>
            <person name="Fraser C.M."/>
            <person name="Hine E."/>
            <person name="Shefchek K.A."/>
            <person name="Das S.P."/>
            <person name="Tettelin H."/>
        </authorList>
    </citation>
    <scope>NUCLEOTIDE SEQUENCE [LARGE SCALE GENOMIC DNA]</scope>
    <source>
        <strain evidence="1">4042</strain>
    </source>
</reference>
<dbReference type="Gene3D" id="3.30.300.30">
    <property type="match status" value="1"/>
</dbReference>
<organism evidence="1">
    <name type="scientific">Mycobacterium xenopi 4042</name>
    <dbReference type="NCBI Taxonomy" id="1299334"/>
    <lineage>
        <taxon>Bacteria</taxon>
        <taxon>Bacillati</taxon>
        <taxon>Actinomycetota</taxon>
        <taxon>Actinomycetes</taxon>
        <taxon>Mycobacteriales</taxon>
        <taxon>Mycobacteriaceae</taxon>
        <taxon>Mycobacterium</taxon>
    </lineage>
</organism>
<name>X8AQR3_MYCXE</name>
<proteinExistence type="predicted"/>
<dbReference type="EMBL" id="JAOB01000047">
    <property type="protein sequence ID" value="EUA33358.1"/>
    <property type="molecule type" value="Genomic_DNA"/>
</dbReference>
<dbReference type="AlphaFoldDB" id="X8AQR3"/>
<gene>
    <name evidence="1" type="ORF">I553_7768</name>
</gene>
<accession>X8AQR3</accession>
<dbReference type="PATRIC" id="fig|1299334.3.peg.5143"/>
<protein>
    <submittedName>
        <fullName evidence="1">AMP-binding enzyme family protein</fullName>
    </submittedName>
</protein>
<dbReference type="InterPro" id="IPR045851">
    <property type="entry name" value="AMP-bd_C_sf"/>
</dbReference>